<dbReference type="PANTHER" id="PTHR37739:SF8">
    <property type="entry name" value="KINESIN-LIKE PROTEIN KIN-12D"/>
    <property type="match status" value="1"/>
</dbReference>
<evidence type="ECO:0000313" key="10">
    <source>
        <dbReference type="EMBL" id="EDQ91791.1"/>
    </source>
</evidence>
<dbReference type="KEGG" id="mbr:MONBRDRAFT_14564"/>
<feature type="domain" description="Kinesin motor" evidence="9">
    <location>
        <begin position="1"/>
        <end position="260"/>
    </location>
</feature>
<dbReference type="eggNOG" id="KOG4280">
    <property type="taxonomic scope" value="Eukaryota"/>
</dbReference>
<dbReference type="GO" id="GO:0005524">
    <property type="term" value="F:ATP binding"/>
    <property type="evidence" value="ECO:0007669"/>
    <property type="project" value="UniProtKB-UniRule"/>
</dbReference>
<dbReference type="PROSITE" id="PS50067">
    <property type="entry name" value="KINESIN_MOTOR_2"/>
    <property type="match status" value="1"/>
</dbReference>
<dbReference type="InterPro" id="IPR027417">
    <property type="entry name" value="P-loop_NTPase"/>
</dbReference>
<evidence type="ECO:0000256" key="6">
    <source>
        <dbReference type="ARBA" id="ARBA00034488"/>
    </source>
</evidence>
<dbReference type="GO" id="GO:0005871">
    <property type="term" value="C:kinesin complex"/>
    <property type="evidence" value="ECO:0000318"/>
    <property type="project" value="GO_Central"/>
</dbReference>
<protein>
    <recommendedName>
        <fullName evidence="8">Kinesin-like protein</fullName>
    </recommendedName>
</protein>
<dbReference type="PRINTS" id="PR00380">
    <property type="entry name" value="KINESINHEAVY"/>
</dbReference>
<keyword evidence="1 8" id="KW-0493">Microtubule</keyword>
<keyword evidence="3 7" id="KW-0067">ATP-binding</keyword>
<keyword evidence="2 7" id="KW-0547">Nucleotide-binding</keyword>
<dbReference type="GO" id="GO:0008017">
    <property type="term" value="F:microtubule binding"/>
    <property type="evidence" value="ECO:0000318"/>
    <property type="project" value="GO_Central"/>
</dbReference>
<evidence type="ECO:0000256" key="2">
    <source>
        <dbReference type="ARBA" id="ARBA00022741"/>
    </source>
</evidence>
<dbReference type="InParanoid" id="A9USJ2"/>
<dbReference type="Pfam" id="PF00225">
    <property type="entry name" value="Kinesin"/>
    <property type="match status" value="1"/>
</dbReference>
<dbReference type="GO" id="GO:0016887">
    <property type="term" value="F:ATP hydrolysis activity"/>
    <property type="evidence" value="ECO:0000318"/>
    <property type="project" value="GO_Central"/>
</dbReference>
<gene>
    <name evidence="10" type="ORF">MONBRDRAFT_14564</name>
</gene>
<dbReference type="GO" id="GO:0005737">
    <property type="term" value="C:cytoplasm"/>
    <property type="evidence" value="ECO:0000318"/>
    <property type="project" value="GO_Central"/>
</dbReference>
<evidence type="ECO:0000256" key="7">
    <source>
        <dbReference type="PROSITE-ProRule" id="PRU00283"/>
    </source>
</evidence>
<dbReference type="EMBL" id="CH991544">
    <property type="protein sequence ID" value="EDQ91791.1"/>
    <property type="molecule type" value="Genomic_DNA"/>
</dbReference>
<dbReference type="GO" id="GO:0007018">
    <property type="term" value="P:microtubule-based movement"/>
    <property type="evidence" value="ECO:0000318"/>
    <property type="project" value="GO_Central"/>
</dbReference>
<dbReference type="InterPro" id="IPR044986">
    <property type="entry name" value="KIF15/KIN-12"/>
</dbReference>
<dbReference type="OMA" id="YVQLSQH"/>
<dbReference type="GO" id="GO:0003777">
    <property type="term" value="F:microtubule motor activity"/>
    <property type="evidence" value="ECO:0000318"/>
    <property type="project" value="GO_Central"/>
</dbReference>
<dbReference type="Gene3D" id="3.40.850.10">
    <property type="entry name" value="Kinesin motor domain"/>
    <property type="match status" value="1"/>
</dbReference>
<dbReference type="GO" id="GO:0005874">
    <property type="term" value="C:microtubule"/>
    <property type="evidence" value="ECO:0000318"/>
    <property type="project" value="GO_Central"/>
</dbReference>
<keyword evidence="4" id="KW-0175">Coiled coil</keyword>
<evidence type="ECO:0000313" key="11">
    <source>
        <dbReference type="Proteomes" id="UP000001357"/>
    </source>
</evidence>
<dbReference type="GeneID" id="5888336"/>
<accession>A9USJ2</accession>
<proteinExistence type="inferred from homology"/>
<keyword evidence="5 7" id="KW-0505">Motor protein</keyword>
<dbReference type="CDD" id="cd00106">
    <property type="entry name" value="KISc"/>
    <property type="match status" value="1"/>
</dbReference>
<evidence type="ECO:0000256" key="4">
    <source>
        <dbReference type="ARBA" id="ARBA00023054"/>
    </source>
</evidence>
<dbReference type="Proteomes" id="UP000001357">
    <property type="component" value="Unassembled WGS sequence"/>
</dbReference>
<dbReference type="PROSITE" id="PS00411">
    <property type="entry name" value="KINESIN_MOTOR_1"/>
    <property type="match status" value="1"/>
</dbReference>
<keyword evidence="11" id="KW-1185">Reference proteome</keyword>
<name>A9USJ2_MONBE</name>
<sequence>VVMGCLDGFNGTIFAYGQTGSGKTFTMLGKARVNMQGVIPRACDYIFDHLVRGKSNESGSSFKIKCSMAEIYNEAVYDLLDPAAKAKPVREDNARDIVFVEGQEEKIIGSPQEALAVLEEGNRNRRVAETSMNRESSRSHAIFTLNIEGGIKTVRKSRLNLVDLAGSERQRDTQAAGERLKEASQINKSLSTLGNVINSLTRTSSSGRHVPYRDSKLTFLLRDSLGGNTRTALIATINPSSKSFGETLSTLQFAQRAKLIQNRTKKNEGFTGSVAELQAEIKRLKTALEKFERTVITTSRFNPPSPPRPVF</sequence>
<dbReference type="SMART" id="SM00129">
    <property type="entry name" value="KISc"/>
    <property type="match status" value="1"/>
</dbReference>
<evidence type="ECO:0000259" key="9">
    <source>
        <dbReference type="PROSITE" id="PS50067"/>
    </source>
</evidence>
<dbReference type="PANTHER" id="PTHR37739">
    <property type="entry name" value="KINESIN-LIKE PROTEIN KIN-12D"/>
    <property type="match status" value="1"/>
</dbReference>
<feature type="non-terminal residue" evidence="10">
    <location>
        <position position="1"/>
    </location>
</feature>
<organism evidence="10 11">
    <name type="scientific">Monosiga brevicollis</name>
    <name type="common">Choanoflagellate</name>
    <dbReference type="NCBI Taxonomy" id="81824"/>
    <lineage>
        <taxon>Eukaryota</taxon>
        <taxon>Choanoflagellata</taxon>
        <taxon>Craspedida</taxon>
        <taxon>Salpingoecidae</taxon>
        <taxon>Monosiga</taxon>
    </lineage>
</organism>
<comment type="similarity">
    <text evidence="6">Belongs to the TRAFAC class myosin-kinesin ATPase superfamily. Kinesin family. KIN-12 subfamily.</text>
</comment>
<feature type="binding site" evidence="7">
    <location>
        <begin position="17"/>
        <end position="24"/>
    </location>
    <ligand>
        <name>ATP</name>
        <dbReference type="ChEBI" id="CHEBI:30616"/>
    </ligand>
</feature>
<dbReference type="RefSeq" id="XP_001743077.1">
    <property type="nucleotide sequence ID" value="XM_001743025.1"/>
</dbReference>
<dbReference type="InterPro" id="IPR019821">
    <property type="entry name" value="Kinesin_motor_CS"/>
</dbReference>
<dbReference type="AlphaFoldDB" id="A9USJ2"/>
<evidence type="ECO:0000256" key="8">
    <source>
        <dbReference type="RuleBase" id="RU000394"/>
    </source>
</evidence>
<dbReference type="SUPFAM" id="SSF52540">
    <property type="entry name" value="P-loop containing nucleoside triphosphate hydrolases"/>
    <property type="match status" value="1"/>
</dbReference>
<dbReference type="InterPro" id="IPR001752">
    <property type="entry name" value="Kinesin_motor_dom"/>
</dbReference>
<evidence type="ECO:0000256" key="5">
    <source>
        <dbReference type="ARBA" id="ARBA00023175"/>
    </source>
</evidence>
<dbReference type="InterPro" id="IPR036961">
    <property type="entry name" value="Kinesin_motor_dom_sf"/>
</dbReference>
<evidence type="ECO:0000256" key="3">
    <source>
        <dbReference type="ARBA" id="ARBA00022840"/>
    </source>
</evidence>
<reference evidence="10 11" key="1">
    <citation type="journal article" date="2008" name="Nature">
        <title>The genome of the choanoflagellate Monosiga brevicollis and the origin of metazoans.</title>
        <authorList>
            <consortium name="JGI Sequencing"/>
            <person name="King N."/>
            <person name="Westbrook M.J."/>
            <person name="Young S.L."/>
            <person name="Kuo A."/>
            <person name="Abedin M."/>
            <person name="Chapman J."/>
            <person name="Fairclough S."/>
            <person name="Hellsten U."/>
            <person name="Isogai Y."/>
            <person name="Letunic I."/>
            <person name="Marr M."/>
            <person name="Pincus D."/>
            <person name="Putnam N."/>
            <person name="Rokas A."/>
            <person name="Wright K.J."/>
            <person name="Zuzow R."/>
            <person name="Dirks W."/>
            <person name="Good M."/>
            <person name="Goodstein D."/>
            <person name="Lemons D."/>
            <person name="Li W."/>
            <person name="Lyons J.B."/>
            <person name="Morris A."/>
            <person name="Nichols S."/>
            <person name="Richter D.J."/>
            <person name="Salamov A."/>
            <person name="Bork P."/>
            <person name="Lim W.A."/>
            <person name="Manning G."/>
            <person name="Miller W.T."/>
            <person name="McGinnis W."/>
            <person name="Shapiro H."/>
            <person name="Tjian R."/>
            <person name="Grigoriev I.V."/>
            <person name="Rokhsar D."/>
        </authorList>
    </citation>
    <scope>NUCLEOTIDE SEQUENCE [LARGE SCALE GENOMIC DNA]</scope>
    <source>
        <strain evidence="11">MX1 / ATCC 50154</strain>
    </source>
</reference>
<evidence type="ECO:0000256" key="1">
    <source>
        <dbReference type="ARBA" id="ARBA00022701"/>
    </source>
</evidence>
<dbReference type="STRING" id="81824.A9USJ2"/>